<sequence>MKDRHLRMVTDVESRPDLRHVRRREVVVYRLRVDIDHADPPIWRRIDVRSDVTLDFLHQVLQVAFDWTDSHLHRFSLGGDAFARDSQQFLCPYDVDNDDGWDDDDDGIPAAATRLDETLTEAGDLLHYLYDYGDNWELTIRLDQVLPAGSGCAAAVVVGGERAAPPEDCGHLVDAVSLAEVLPDPTRFEPERINKAFGGAYFVLREAGVDARLVDLVHQLTFTAHGDGLTAAALSLAGAPPDTTDVTASLRAFQWFLDRAEGSGIPLTGAGYLKPADVEKAAKVVPTMMDWLDFGKNNRETHCHPVLWFRECLQDLGLLRKNKGRLLLTKAGEAAQRDVDKLWEHLAGRLVPKAGDKFGMQATLLILAYAAASADSDLPFDTVAALLTELGWRFSDGRPVEDYALRRLPVWVVLTNVTDQPVTWRRRNAISPTAAALAHRALRG</sequence>
<evidence type="ECO:0000313" key="2">
    <source>
        <dbReference type="EMBL" id="CAA0138277.1"/>
    </source>
</evidence>
<dbReference type="Proteomes" id="UP000430146">
    <property type="component" value="Unassembled WGS sequence"/>
</dbReference>
<gene>
    <name evidence="2" type="ORF">AELLOGFF_02423</name>
</gene>
<reference evidence="2 3" key="1">
    <citation type="submission" date="2019-11" db="EMBL/GenBank/DDBJ databases">
        <authorList>
            <person name="Holert J."/>
        </authorList>
    </citation>
    <scope>NUCLEOTIDE SEQUENCE [LARGE SCALE GENOMIC DNA]</scope>
    <source>
        <strain evidence="2">BC8_1</strain>
    </source>
</reference>
<keyword evidence="3" id="KW-1185">Reference proteome</keyword>
<dbReference type="RefSeq" id="WP_159235501.1">
    <property type="nucleotide sequence ID" value="NZ_CACSIP010000076.1"/>
</dbReference>
<dbReference type="PANTHER" id="PTHR41878:SF1">
    <property type="entry name" value="TNPR PROTEIN"/>
    <property type="match status" value="1"/>
</dbReference>
<dbReference type="EMBL" id="CACSIP010000076">
    <property type="protein sequence ID" value="CAA0138277.1"/>
    <property type="molecule type" value="Genomic_DNA"/>
</dbReference>
<dbReference type="Gene3D" id="3.10.290.30">
    <property type="entry name" value="MM3350-like"/>
    <property type="match status" value="1"/>
</dbReference>
<evidence type="ECO:0000259" key="1">
    <source>
        <dbReference type="Pfam" id="PF07929"/>
    </source>
</evidence>
<name>A0A5S9RA38_MYCVN</name>
<feature type="domain" description="Plasmid pRiA4b Orf3-like" evidence="1">
    <location>
        <begin position="28"/>
        <end position="200"/>
    </location>
</feature>
<dbReference type="PANTHER" id="PTHR41878">
    <property type="entry name" value="LEXA REPRESSOR-RELATED"/>
    <property type="match status" value="1"/>
</dbReference>
<dbReference type="AlphaFoldDB" id="A0A5S9RA38"/>
<evidence type="ECO:0000313" key="3">
    <source>
        <dbReference type="Proteomes" id="UP000430146"/>
    </source>
</evidence>
<protein>
    <recommendedName>
        <fullName evidence="1">Plasmid pRiA4b Orf3-like domain-containing protein</fullName>
    </recommendedName>
</protein>
<accession>A0A5S9RA38</accession>
<dbReference type="InterPro" id="IPR024047">
    <property type="entry name" value="MM3350-like_sf"/>
</dbReference>
<dbReference type="Pfam" id="PF07929">
    <property type="entry name" value="PRiA4_ORF3"/>
    <property type="match status" value="1"/>
</dbReference>
<dbReference type="SUPFAM" id="SSF159941">
    <property type="entry name" value="MM3350-like"/>
    <property type="match status" value="1"/>
</dbReference>
<dbReference type="OrthoDB" id="9816539at2"/>
<dbReference type="InterPro" id="IPR012912">
    <property type="entry name" value="Plasmid_pRiA4b_Orf3-like"/>
</dbReference>
<proteinExistence type="predicted"/>
<organism evidence="2 3">
    <name type="scientific">Mycolicibacterium vanbaalenii</name>
    <name type="common">Mycobacterium vanbaalenii</name>
    <dbReference type="NCBI Taxonomy" id="110539"/>
    <lineage>
        <taxon>Bacteria</taxon>
        <taxon>Bacillati</taxon>
        <taxon>Actinomycetota</taxon>
        <taxon>Actinomycetes</taxon>
        <taxon>Mycobacteriales</taxon>
        <taxon>Mycobacteriaceae</taxon>
        <taxon>Mycolicibacterium</taxon>
    </lineage>
</organism>